<feature type="domain" description="JmjC" evidence="4">
    <location>
        <begin position="94"/>
        <end position="236"/>
    </location>
</feature>
<evidence type="ECO:0000313" key="5">
    <source>
        <dbReference type="EMBL" id="SIT56170.1"/>
    </source>
</evidence>
<dbReference type="Pfam" id="PF08007">
    <property type="entry name" value="JmjC_2"/>
    <property type="match status" value="1"/>
</dbReference>
<dbReference type="RefSeq" id="WP_077379178.1">
    <property type="nucleotide sequence ID" value="NZ_FTPD01000019.1"/>
</dbReference>
<evidence type="ECO:0000256" key="1">
    <source>
        <dbReference type="ARBA" id="ARBA00001954"/>
    </source>
</evidence>
<keyword evidence="6" id="KW-1185">Reference proteome</keyword>
<gene>
    <name evidence="5" type="ORF">BQ8794_260026</name>
</gene>
<dbReference type="SMART" id="SM00558">
    <property type="entry name" value="JmjC"/>
    <property type="match status" value="1"/>
</dbReference>
<dbReference type="PANTHER" id="PTHR13096:SF8">
    <property type="entry name" value="RIBOSOMAL OXYGENASE 1"/>
    <property type="match status" value="1"/>
</dbReference>
<dbReference type="InterPro" id="IPR039994">
    <property type="entry name" value="NO66-like"/>
</dbReference>
<comment type="cofactor">
    <cofactor evidence="1">
        <name>Fe(2+)</name>
        <dbReference type="ChEBI" id="CHEBI:29033"/>
    </cofactor>
</comment>
<keyword evidence="3" id="KW-0408">Iron</keyword>
<dbReference type="GO" id="GO:0046872">
    <property type="term" value="F:metal ion binding"/>
    <property type="evidence" value="ECO:0007669"/>
    <property type="project" value="UniProtKB-KW"/>
</dbReference>
<dbReference type="EMBL" id="FTPD01000019">
    <property type="protein sequence ID" value="SIT56170.1"/>
    <property type="molecule type" value="Genomic_DNA"/>
</dbReference>
<dbReference type="AlphaFoldDB" id="A0A1R3VCR1"/>
<protein>
    <recommendedName>
        <fullName evidence="4">JmjC domain-containing protein</fullName>
    </recommendedName>
</protein>
<dbReference type="PROSITE" id="PS51184">
    <property type="entry name" value="JMJC"/>
    <property type="match status" value="1"/>
</dbReference>
<dbReference type="Proteomes" id="UP000188388">
    <property type="component" value="Unassembled WGS sequence"/>
</dbReference>
<evidence type="ECO:0000259" key="4">
    <source>
        <dbReference type="PROSITE" id="PS51184"/>
    </source>
</evidence>
<dbReference type="SUPFAM" id="SSF51197">
    <property type="entry name" value="Clavaminate synthase-like"/>
    <property type="match status" value="1"/>
</dbReference>
<dbReference type="PANTHER" id="PTHR13096">
    <property type="entry name" value="MINA53 MYC INDUCED NUCLEAR ANTIGEN"/>
    <property type="match status" value="1"/>
</dbReference>
<name>A0A1R3VCR1_9HYPH</name>
<dbReference type="Gene3D" id="2.60.120.650">
    <property type="entry name" value="Cupin"/>
    <property type="match status" value="1"/>
</dbReference>
<organism evidence="5 6">
    <name type="scientific">Mesorhizobium prunaredense</name>
    <dbReference type="NCBI Taxonomy" id="1631249"/>
    <lineage>
        <taxon>Bacteria</taxon>
        <taxon>Pseudomonadati</taxon>
        <taxon>Pseudomonadota</taxon>
        <taxon>Alphaproteobacteria</taxon>
        <taxon>Hyphomicrobiales</taxon>
        <taxon>Phyllobacteriaceae</taxon>
        <taxon>Mesorhizobium</taxon>
    </lineage>
</organism>
<reference evidence="6" key="1">
    <citation type="submission" date="2017-01" db="EMBL/GenBank/DDBJ databases">
        <authorList>
            <person name="Brunel B."/>
        </authorList>
    </citation>
    <scope>NUCLEOTIDE SEQUENCE [LARGE SCALE GENOMIC DNA]</scope>
</reference>
<evidence type="ECO:0000256" key="3">
    <source>
        <dbReference type="ARBA" id="ARBA00023004"/>
    </source>
</evidence>
<keyword evidence="2" id="KW-0479">Metal-binding</keyword>
<evidence type="ECO:0000313" key="6">
    <source>
        <dbReference type="Proteomes" id="UP000188388"/>
    </source>
</evidence>
<dbReference type="InterPro" id="IPR003347">
    <property type="entry name" value="JmjC_dom"/>
</dbReference>
<accession>A0A1R3VCR1</accession>
<sequence length="390" mass="42854">MIDEGFSALGRLVGHQETSNFIARKLERAPHLSPRADTRALLSIDDIDRFFATIKYRTAECFCVDGNNPVDVSEFSSRGVVDSRKALRLFDSGATIVLNRVHLYHPALAEFCGQLSREFSAPCQANVYLTPPGSKGFNLHYDTHDVFMAQVAGSKRWRVYDSVFDLPLASQGSSARLEPAGDPVIETELSAGDVLYMPRGWSHEGTTTGTTSLHITFGVYFFTWADALIEAVSNRVLRDRKYRSSLPLDLLRDDCDPGDISRGVQDMLAAIASEVDVASLRRAFKAQFDEQFPDSTVGLLNQLVRAREITDLTKVRARVQRKTRVEPDGSLVIDVAGGTLRIADAGREAAFSCLSGRAVTVGSLSQWLAPDARIELVQRLIAAETVSVIA</sequence>
<evidence type="ECO:0000256" key="2">
    <source>
        <dbReference type="ARBA" id="ARBA00022723"/>
    </source>
</evidence>
<proteinExistence type="predicted"/>
<dbReference type="STRING" id="1631249.BQ8794_260026"/>